<sequence>MNVYGLIGFPLTHSFSKRYFTEKFEKEGIQNCKYELFEIREATELPSVISSQPQLKGLNVTIPHKEAVIEMLDELDPAAEKIGAVNVIKVIEGNKLKGYNSDYYGFKNSLIKFLGDEDLKSLKALILGTGGAAKAVIAALDDLAIPFKMVSRSGSQYLFSYEDVNAEVLAEYRLIINTSPLGMYPKVDTCPAIPYEFITEKHYLFDLVYNPEETLFMKKGSRLGARTKNGLEMLHLQAEKAWEIWNS</sequence>
<dbReference type="GO" id="GO:0009423">
    <property type="term" value="P:chorismate biosynthetic process"/>
    <property type="evidence" value="ECO:0007669"/>
    <property type="project" value="TreeGrafter"/>
</dbReference>
<dbReference type="InterPro" id="IPR013708">
    <property type="entry name" value="Shikimate_DH-bd_N"/>
</dbReference>
<keyword evidence="3" id="KW-0057">Aromatic amino acid biosynthesis</keyword>
<keyword evidence="6" id="KW-1185">Reference proteome</keyword>
<evidence type="ECO:0000313" key="6">
    <source>
        <dbReference type="Proteomes" id="UP000030185"/>
    </source>
</evidence>
<organism evidence="5 6">
    <name type="scientific">Sporocytophaga myxococcoides</name>
    <dbReference type="NCBI Taxonomy" id="153721"/>
    <lineage>
        <taxon>Bacteria</taxon>
        <taxon>Pseudomonadati</taxon>
        <taxon>Bacteroidota</taxon>
        <taxon>Cytophagia</taxon>
        <taxon>Cytophagales</taxon>
        <taxon>Cytophagaceae</taxon>
        <taxon>Sporocytophaga</taxon>
    </lineage>
</organism>
<dbReference type="InterPro" id="IPR022893">
    <property type="entry name" value="Shikimate_DH_fam"/>
</dbReference>
<proteinExistence type="predicted"/>
<dbReference type="EMBL" id="BBLT01000011">
    <property type="protein sequence ID" value="GAL87098.1"/>
    <property type="molecule type" value="Genomic_DNA"/>
</dbReference>
<dbReference type="InterPro" id="IPR036291">
    <property type="entry name" value="NAD(P)-bd_dom_sf"/>
</dbReference>
<gene>
    <name evidence="5" type="ORF">MYP_4328</name>
</gene>
<evidence type="ECO:0000256" key="3">
    <source>
        <dbReference type="ARBA" id="ARBA00023141"/>
    </source>
</evidence>
<dbReference type="eggNOG" id="COG0169">
    <property type="taxonomic scope" value="Bacteria"/>
</dbReference>
<dbReference type="PANTHER" id="PTHR21089:SF1">
    <property type="entry name" value="BIFUNCTIONAL 3-DEHYDROQUINATE DEHYDRATASE_SHIKIMATE DEHYDROGENASE, CHLOROPLASTIC"/>
    <property type="match status" value="1"/>
</dbReference>
<name>A0A098LLR7_9BACT</name>
<dbReference type="GO" id="GO:0004764">
    <property type="term" value="F:shikimate 3-dehydrogenase (NADP+) activity"/>
    <property type="evidence" value="ECO:0007669"/>
    <property type="project" value="InterPro"/>
</dbReference>
<dbReference type="GO" id="GO:0009073">
    <property type="term" value="P:aromatic amino acid family biosynthetic process"/>
    <property type="evidence" value="ECO:0007669"/>
    <property type="project" value="UniProtKB-KW"/>
</dbReference>
<keyword evidence="2" id="KW-0560">Oxidoreductase</keyword>
<dbReference type="CDD" id="cd01065">
    <property type="entry name" value="NAD_bind_Shikimate_DH"/>
    <property type="match status" value="1"/>
</dbReference>
<accession>A0A098LLR7</accession>
<comment type="pathway">
    <text evidence="1">Metabolic intermediate biosynthesis; chorismate biosynthesis; chorismate from D-erythrose 4-phosphate and phosphoenolpyruvate: step 4/7.</text>
</comment>
<comment type="caution">
    <text evidence="5">The sequence shown here is derived from an EMBL/GenBank/DDBJ whole genome shotgun (WGS) entry which is preliminary data.</text>
</comment>
<dbReference type="GO" id="GO:0050661">
    <property type="term" value="F:NADP binding"/>
    <property type="evidence" value="ECO:0007669"/>
    <property type="project" value="TreeGrafter"/>
</dbReference>
<evidence type="ECO:0000313" key="5">
    <source>
        <dbReference type="EMBL" id="GAL87098.1"/>
    </source>
</evidence>
<dbReference type="GO" id="GO:0019632">
    <property type="term" value="P:shikimate metabolic process"/>
    <property type="evidence" value="ECO:0007669"/>
    <property type="project" value="TreeGrafter"/>
</dbReference>
<dbReference type="Gene3D" id="3.40.50.10860">
    <property type="entry name" value="Leucine Dehydrogenase, chain A, domain 1"/>
    <property type="match status" value="1"/>
</dbReference>
<evidence type="ECO:0000259" key="4">
    <source>
        <dbReference type="Pfam" id="PF08501"/>
    </source>
</evidence>
<dbReference type="RefSeq" id="WP_045467918.1">
    <property type="nucleotide sequence ID" value="NZ_BBLT01000011.1"/>
</dbReference>
<feature type="domain" description="Shikimate dehydrogenase substrate binding N-terminal" evidence="4">
    <location>
        <begin position="6"/>
        <end position="88"/>
    </location>
</feature>
<dbReference type="SUPFAM" id="SSF51735">
    <property type="entry name" value="NAD(P)-binding Rossmann-fold domains"/>
    <property type="match status" value="1"/>
</dbReference>
<dbReference type="PANTHER" id="PTHR21089">
    <property type="entry name" value="SHIKIMATE DEHYDROGENASE"/>
    <property type="match status" value="1"/>
</dbReference>
<dbReference type="GO" id="GO:0005829">
    <property type="term" value="C:cytosol"/>
    <property type="evidence" value="ECO:0007669"/>
    <property type="project" value="TreeGrafter"/>
</dbReference>
<dbReference type="SUPFAM" id="SSF53223">
    <property type="entry name" value="Aminoacid dehydrogenase-like, N-terminal domain"/>
    <property type="match status" value="1"/>
</dbReference>
<evidence type="ECO:0000256" key="1">
    <source>
        <dbReference type="ARBA" id="ARBA00004871"/>
    </source>
</evidence>
<keyword evidence="3" id="KW-0028">Amino-acid biosynthesis</keyword>
<dbReference type="InterPro" id="IPR046346">
    <property type="entry name" value="Aminoacid_DH-like_N_sf"/>
</dbReference>
<dbReference type="Gene3D" id="3.40.50.720">
    <property type="entry name" value="NAD(P)-binding Rossmann-like Domain"/>
    <property type="match status" value="1"/>
</dbReference>
<dbReference type="Proteomes" id="UP000030185">
    <property type="component" value="Unassembled WGS sequence"/>
</dbReference>
<reference evidence="5 6" key="1">
    <citation type="submission" date="2014-09" db="EMBL/GenBank/DDBJ databases">
        <title>Sporocytophaga myxococcoides PG-01 genome sequencing.</title>
        <authorList>
            <person name="Liu L."/>
            <person name="Gao P.J."/>
            <person name="Chen G.J."/>
            <person name="Wang L.S."/>
        </authorList>
    </citation>
    <scope>NUCLEOTIDE SEQUENCE [LARGE SCALE GENOMIC DNA]</scope>
    <source>
        <strain evidence="5 6">PG-01</strain>
    </source>
</reference>
<dbReference type="STRING" id="153721.MYP_4328"/>
<protein>
    <submittedName>
        <fullName evidence="5">Shikimate dehydrogenase substrate binding domain protein</fullName>
    </submittedName>
</protein>
<dbReference type="OrthoDB" id="9792692at2"/>
<dbReference type="AlphaFoldDB" id="A0A098LLR7"/>
<dbReference type="Pfam" id="PF08501">
    <property type="entry name" value="Shikimate_dh_N"/>
    <property type="match status" value="1"/>
</dbReference>
<evidence type="ECO:0000256" key="2">
    <source>
        <dbReference type="ARBA" id="ARBA00023002"/>
    </source>
</evidence>